<dbReference type="InterPro" id="IPR003798">
    <property type="entry name" value="DNA_recombination_RmuC"/>
</dbReference>
<comment type="similarity">
    <text evidence="2">Belongs to the RmuC family.</text>
</comment>
<evidence type="ECO:0000256" key="1">
    <source>
        <dbReference type="ARBA" id="ARBA00003416"/>
    </source>
</evidence>
<evidence type="ECO:0000256" key="6">
    <source>
        <dbReference type="SAM" id="Phobius"/>
    </source>
</evidence>
<accession>A0A381DK46</accession>
<dbReference type="EMBL" id="UFVD01000001">
    <property type="protein sequence ID" value="SUX11059.1"/>
    <property type="molecule type" value="Genomic_DNA"/>
</dbReference>
<dbReference type="PANTHER" id="PTHR30563">
    <property type="entry name" value="DNA RECOMBINATION PROTEIN RMUC"/>
    <property type="match status" value="1"/>
</dbReference>
<proteinExistence type="inferred from homology"/>
<keyword evidence="6" id="KW-1133">Transmembrane helix</keyword>
<feature type="coiled-coil region" evidence="5">
    <location>
        <begin position="35"/>
        <end position="150"/>
    </location>
</feature>
<organism evidence="7 8">
    <name type="scientific">Campylobacter sputorum subsp. sputorum</name>
    <dbReference type="NCBI Taxonomy" id="32024"/>
    <lineage>
        <taxon>Bacteria</taxon>
        <taxon>Pseudomonadati</taxon>
        <taxon>Campylobacterota</taxon>
        <taxon>Epsilonproteobacteria</taxon>
        <taxon>Campylobacterales</taxon>
        <taxon>Campylobacteraceae</taxon>
        <taxon>Campylobacter</taxon>
    </lineage>
</organism>
<evidence type="ECO:0000256" key="2">
    <source>
        <dbReference type="ARBA" id="ARBA00009840"/>
    </source>
</evidence>
<gene>
    <name evidence="7" type="primary">rmuC</name>
    <name evidence="7" type="ORF">NCTC12475_01274</name>
</gene>
<dbReference type="Pfam" id="PF02646">
    <property type="entry name" value="RmuC"/>
    <property type="match status" value="1"/>
</dbReference>
<feature type="transmembrane region" description="Helical" evidence="6">
    <location>
        <begin position="6"/>
        <end position="29"/>
    </location>
</feature>
<dbReference type="AlphaFoldDB" id="A0A381DK46"/>
<evidence type="ECO:0000313" key="7">
    <source>
        <dbReference type="EMBL" id="SUX11059.1"/>
    </source>
</evidence>
<comment type="function">
    <text evidence="1">Involved in DNA recombination.</text>
</comment>
<sequence>MSKEEYEVVILCVFGLLILSLVFCVMYFIKFKNMQIRLENEINNAKENIDERMQIIDDLKKNLQKQEVLNDELQKNLAVSETNCINLQDKIDENMLQNTNLNSKISSLQDKVMELNSENSALNLSIKTKIDEINELKESMKNDKEKLELSFKSQVENMKNFLEQGIKANFENIKNANIKELSEDSKKKFDELIKPLNDNIKEYREKMIQTDTNFKSIFENFQKEALKLGTQADALANALKGDKKMLGNLGELQLEKILDASGLVKGHNYHTQVGYKDENGNQKFLDLVVDFDSDKKAIIDAKFSLVNYSNYCESSDEKEKIIYAKKLANDLRNHINTLDSKEYKDYDTKAYPYIFMFIPYDNILRVGLTQDNNLYTYAYEKGIFITTPLTLLMALKTIYICWLNLQSDKKAENILKLAGQIYDKFVLVCEKFQTLDTRLNSLQNSKDEIHKTLSGRGGMSSYIEKLKTQGAKTTKSLPKELYDEAEILDSDL</sequence>
<evidence type="ECO:0000256" key="3">
    <source>
        <dbReference type="ARBA" id="ARBA00023054"/>
    </source>
</evidence>
<keyword evidence="3 5" id="KW-0175">Coiled coil</keyword>
<reference evidence="7 8" key="1">
    <citation type="submission" date="2018-06" db="EMBL/GenBank/DDBJ databases">
        <authorList>
            <consortium name="Pathogen Informatics"/>
            <person name="Doyle S."/>
        </authorList>
    </citation>
    <scope>NUCLEOTIDE SEQUENCE [LARGE SCALE GENOMIC DNA]</scope>
    <source>
        <strain evidence="7 8">NCTC12475</strain>
    </source>
</reference>
<protein>
    <submittedName>
        <fullName evidence="7">RmuC family protein</fullName>
    </submittedName>
</protein>
<dbReference type="STRING" id="32024.GCA_000788295_01692"/>
<evidence type="ECO:0000256" key="5">
    <source>
        <dbReference type="SAM" id="Coils"/>
    </source>
</evidence>
<dbReference type="GO" id="GO:0006310">
    <property type="term" value="P:DNA recombination"/>
    <property type="evidence" value="ECO:0007669"/>
    <property type="project" value="UniProtKB-KW"/>
</dbReference>
<name>A0A381DK46_9BACT</name>
<keyword evidence="6" id="KW-0472">Membrane</keyword>
<keyword evidence="4" id="KW-0233">DNA recombination</keyword>
<keyword evidence="6" id="KW-0812">Transmembrane</keyword>
<dbReference type="RefSeq" id="WP_161492060.1">
    <property type="nucleotide sequence ID" value="NZ_CP043427.1"/>
</dbReference>
<evidence type="ECO:0000256" key="4">
    <source>
        <dbReference type="ARBA" id="ARBA00023172"/>
    </source>
</evidence>
<dbReference type="Proteomes" id="UP000254920">
    <property type="component" value="Unassembled WGS sequence"/>
</dbReference>
<keyword evidence="8" id="KW-1185">Reference proteome</keyword>
<evidence type="ECO:0000313" key="8">
    <source>
        <dbReference type="Proteomes" id="UP000254920"/>
    </source>
</evidence>
<dbReference type="PANTHER" id="PTHR30563:SF0">
    <property type="entry name" value="DNA RECOMBINATION PROTEIN RMUC"/>
    <property type="match status" value="1"/>
</dbReference>
<dbReference type="GeneID" id="93089928"/>